<gene>
    <name evidence="1" type="ORF">WMO28_16045</name>
</gene>
<name>A0ABV1BL30_9FIRM</name>
<comment type="caution">
    <text evidence="1">The sequence shown here is derived from an EMBL/GenBank/DDBJ whole genome shotgun (WGS) entry which is preliminary data.</text>
</comment>
<proteinExistence type="predicted"/>
<dbReference type="EMBL" id="JBBMEJ010000031">
    <property type="protein sequence ID" value="MEQ2372411.1"/>
    <property type="molecule type" value="Genomic_DNA"/>
</dbReference>
<keyword evidence="2" id="KW-1185">Reference proteome</keyword>
<organism evidence="1 2">
    <name type="scientific">Blautia aquisgranensis</name>
    <dbReference type="NCBI Taxonomy" id="3133153"/>
    <lineage>
        <taxon>Bacteria</taxon>
        <taxon>Bacillati</taxon>
        <taxon>Bacillota</taxon>
        <taxon>Clostridia</taxon>
        <taxon>Lachnospirales</taxon>
        <taxon>Lachnospiraceae</taxon>
        <taxon>Blautia</taxon>
    </lineage>
</organism>
<dbReference type="InterPro" id="IPR024538">
    <property type="entry name" value="DUF3878"/>
</dbReference>
<reference evidence="1 2" key="1">
    <citation type="submission" date="2024-03" db="EMBL/GenBank/DDBJ databases">
        <title>Human intestinal bacterial collection.</title>
        <authorList>
            <person name="Pauvert C."/>
            <person name="Hitch T.C.A."/>
            <person name="Clavel T."/>
        </authorList>
    </citation>
    <scope>NUCLEOTIDE SEQUENCE [LARGE SCALE GENOMIC DNA]</scope>
    <source>
        <strain evidence="1 2">CLA-JM-H16</strain>
    </source>
</reference>
<sequence>MDTGSKREGNAAPERYVSETAFEELPEVFQKLAGLLGEDQFELVPAEEVPGELSYVKNGEIRLVYLMNDAVESFLVFGNARMTGVYKPDYEGELLADLSRQGREYILVVHQDDTVVTLFFETLTLEKYLYDYSQIGHFWVPGYEYLRQLEYRLAILRDKYDYIGGDSCNALEEKLAVLVEFPPLNYCCYPAVPEKYIVPREDPWVPSEEAIAVMEAIAEQAGDRAFLRWLGLYRKIPFKCVARKLAAMLHRTKHIRVTEILSGKLQEACAKYGNRSFGKEADELQEALMEKAREKQTELQVQGIEAEILREEPFTTARDSLGLKVYLMEWKKGRKDCTVEIHEM</sequence>
<dbReference type="Proteomes" id="UP001473063">
    <property type="component" value="Unassembled WGS sequence"/>
</dbReference>
<dbReference type="Pfam" id="PF12994">
    <property type="entry name" value="DUF3878"/>
    <property type="match status" value="1"/>
</dbReference>
<evidence type="ECO:0000313" key="1">
    <source>
        <dbReference type="EMBL" id="MEQ2372411.1"/>
    </source>
</evidence>
<dbReference type="RefSeq" id="WP_349057628.1">
    <property type="nucleotide sequence ID" value="NZ_JBBMEJ010000031.1"/>
</dbReference>
<protein>
    <submittedName>
        <fullName evidence="1">DUF3878 family protein</fullName>
    </submittedName>
</protein>
<accession>A0ABV1BL30</accession>
<evidence type="ECO:0000313" key="2">
    <source>
        <dbReference type="Proteomes" id="UP001473063"/>
    </source>
</evidence>